<sequence>MAKQSKRDLFEDLELYNEKEDNPVIPLAMGAPGTDTISGCKEILLESTRITLTNEDEKYIFQYGPMKGDPDFLDELARFLSSEYGNDVDSDNLMATAGATQGLHLTASVMFDRSTPVFVEDPTYFIAIKILREDLGMNIIPVPTDGDGIIPEALETAIKEKVIAGSETKTPFKGMVYLMTTFSNPRGISTSPERCRRLVHLARKYDMLLFTEDVYNLLSYTGTCPPPRLMFYDDKNDDDFKGNVLSNGTFSKILAPGIRLGWIEAPERILELVAKCNTSWSGGCFNHYASRLMTTALKQGMLTKHLHKIRSIYARRMNLLYDLLCEDFPVPIVCEKPKGGFFLWAELPSSLDSKLLLQIGIEKHGVNFIIGSSTSPTESYKNCIRLSISFCDDEKLKRGVQKLKDAVREYQSIWGQDK</sequence>
<dbReference type="InterPro" id="IPR015424">
    <property type="entry name" value="PyrdxlP-dep_Trfase"/>
</dbReference>
<organism evidence="2 3">
    <name type="scientific">Mytilus edulis</name>
    <name type="common">Blue mussel</name>
    <dbReference type="NCBI Taxonomy" id="6550"/>
    <lineage>
        <taxon>Eukaryota</taxon>
        <taxon>Metazoa</taxon>
        <taxon>Spiralia</taxon>
        <taxon>Lophotrochozoa</taxon>
        <taxon>Mollusca</taxon>
        <taxon>Bivalvia</taxon>
        <taxon>Autobranchia</taxon>
        <taxon>Pteriomorphia</taxon>
        <taxon>Mytilida</taxon>
        <taxon>Mytiloidea</taxon>
        <taxon>Mytilidae</taxon>
        <taxon>Mytilinae</taxon>
        <taxon>Mytilus</taxon>
    </lineage>
</organism>
<dbReference type="GO" id="GO:0030170">
    <property type="term" value="F:pyridoxal phosphate binding"/>
    <property type="evidence" value="ECO:0007669"/>
    <property type="project" value="InterPro"/>
</dbReference>
<feature type="domain" description="Aminotransferase class I/classII large" evidence="1">
    <location>
        <begin position="24"/>
        <end position="403"/>
    </location>
</feature>
<evidence type="ECO:0000313" key="2">
    <source>
        <dbReference type="EMBL" id="CAG2193158.1"/>
    </source>
</evidence>
<protein>
    <recommendedName>
        <fullName evidence="1">Aminotransferase class I/classII large domain-containing protein</fullName>
    </recommendedName>
</protein>
<dbReference type="GO" id="GO:0047536">
    <property type="term" value="F:2-aminoadipate transaminase activity"/>
    <property type="evidence" value="ECO:0007669"/>
    <property type="project" value="TreeGrafter"/>
</dbReference>
<dbReference type="OrthoDB" id="7042322at2759"/>
<proteinExistence type="predicted"/>
<comment type="caution">
    <text evidence="2">The sequence shown here is derived from an EMBL/GenBank/DDBJ whole genome shotgun (WGS) entry which is preliminary data.</text>
</comment>
<dbReference type="PANTHER" id="PTHR42858:SF1">
    <property type="entry name" value="LD15494P"/>
    <property type="match status" value="1"/>
</dbReference>
<dbReference type="Proteomes" id="UP000683360">
    <property type="component" value="Unassembled WGS sequence"/>
</dbReference>
<dbReference type="PANTHER" id="PTHR42858">
    <property type="entry name" value="AMINOTRANSFERASE"/>
    <property type="match status" value="1"/>
</dbReference>
<dbReference type="AlphaFoldDB" id="A0A8S3QHA8"/>
<gene>
    <name evidence="2" type="ORF">MEDL_8283</name>
</gene>
<evidence type="ECO:0000259" key="1">
    <source>
        <dbReference type="Pfam" id="PF00155"/>
    </source>
</evidence>
<keyword evidence="3" id="KW-1185">Reference proteome</keyword>
<dbReference type="CDD" id="cd00609">
    <property type="entry name" value="AAT_like"/>
    <property type="match status" value="1"/>
</dbReference>
<evidence type="ECO:0000313" key="3">
    <source>
        <dbReference type="Proteomes" id="UP000683360"/>
    </source>
</evidence>
<accession>A0A8S3QHA8</accession>
<dbReference type="SUPFAM" id="SSF53383">
    <property type="entry name" value="PLP-dependent transferases"/>
    <property type="match status" value="1"/>
</dbReference>
<dbReference type="InterPro" id="IPR015421">
    <property type="entry name" value="PyrdxlP-dep_Trfase_major"/>
</dbReference>
<reference evidence="2" key="1">
    <citation type="submission" date="2021-03" db="EMBL/GenBank/DDBJ databases">
        <authorList>
            <person name="Bekaert M."/>
        </authorList>
    </citation>
    <scope>NUCLEOTIDE SEQUENCE</scope>
</reference>
<dbReference type="Gene3D" id="3.40.640.10">
    <property type="entry name" value="Type I PLP-dependent aspartate aminotransferase-like (Major domain)"/>
    <property type="match status" value="1"/>
</dbReference>
<dbReference type="Pfam" id="PF00155">
    <property type="entry name" value="Aminotran_1_2"/>
    <property type="match status" value="1"/>
</dbReference>
<dbReference type="EMBL" id="CAJPWZ010000459">
    <property type="protein sequence ID" value="CAG2193158.1"/>
    <property type="molecule type" value="Genomic_DNA"/>
</dbReference>
<dbReference type="InterPro" id="IPR015422">
    <property type="entry name" value="PyrdxlP-dep_Trfase_small"/>
</dbReference>
<name>A0A8S3QHA8_MYTED</name>
<dbReference type="Gene3D" id="3.90.1150.10">
    <property type="entry name" value="Aspartate Aminotransferase, domain 1"/>
    <property type="match status" value="1"/>
</dbReference>
<dbReference type="InterPro" id="IPR004839">
    <property type="entry name" value="Aminotransferase_I/II_large"/>
</dbReference>